<dbReference type="EMBL" id="VEVO01000017">
    <property type="protein sequence ID" value="KAF0028217.1"/>
    <property type="molecule type" value="Genomic_DNA"/>
</dbReference>
<proteinExistence type="predicted"/>
<evidence type="ECO:0000313" key="1">
    <source>
        <dbReference type="EMBL" id="KAF0028217.1"/>
    </source>
</evidence>
<sequence>MARQEEEEEDEEDYENVCSLKAVFVIVNALQQFEINKAMGYLSADDDRKFARLLHVHVFQITITCAFSYRRESLKMYYNIRNRFVRIEDAVSTCESSRVGCAAAAAELGGNSSILLIQGQFLIMQSEYMKTLQQYRSPRRKQFVLFLKPPKLTSSEVLLLIAICHSMYLAIVLRPLRHTEIWVSTRGPLSPWRDQRCDLREDMDWTPAATVRNSSIYRHQTQDMFEEKSSAFVAQPHYTSALAAQYCEASER</sequence>
<evidence type="ECO:0000313" key="2">
    <source>
        <dbReference type="Proteomes" id="UP000438429"/>
    </source>
</evidence>
<gene>
    <name evidence="1" type="ORF">F2P81_019304</name>
</gene>
<dbReference type="Proteomes" id="UP000438429">
    <property type="component" value="Unassembled WGS sequence"/>
</dbReference>
<reference evidence="1 2" key="1">
    <citation type="submission" date="2019-06" db="EMBL/GenBank/DDBJ databases">
        <title>Draft genomes of female and male turbot (Scophthalmus maximus).</title>
        <authorList>
            <person name="Xu H."/>
            <person name="Xu X.-W."/>
            <person name="Shao C."/>
            <person name="Chen S."/>
        </authorList>
    </citation>
    <scope>NUCLEOTIDE SEQUENCE [LARGE SCALE GENOMIC DNA]</scope>
    <source>
        <strain evidence="1">Ysfricsl-2016a</strain>
        <tissue evidence="1">Blood</tissue>
    </source>
</reference>
<organism evidence="1 2">
    <name type="scientific">Scophthalmus maximus</name>
    <name type="common">Turbot</name>
    <name type="synonym">Psetta maxima</name>
    <dbReference type="NCBI Taxonomy" id="52904"/>
    <lineage>
        <taxon>Eukaryota</taxon>
        <taxon>Metazoa</taxon>
        <taxon>Chordata</taxon>
        <taxon>Craniata</taxon>
        <taxon>Vertebrata</taxon>
        <taxon>Euteleostomi</taxon>
        <taxon>Actinopterygii</taxon>
        <taxon>Neopterygii</taxon>
        <taxon>Teleostei</taxon>
        <taxon>Neoteleostei</taxon>
        <taxon>Acanthomorphata</taxon>
        <taxon>Carangaria</taxon>
        <taxon>Pleuronectiformes</taxon>
        <taxon>Pleuronectoidei</taxon>
        <taxon>Scophthalmidae</taxon>
        <taxon>Scophthalmus</taxon>
    </lineage>
</organism>
<name>A0A6A4S575_SCOMX</name>
<dbReference type="AlphaFoldDB" id="A0A6A4S575"/>
<comment type="caution">
    <text evidence="1">The sequence shown here is derived from an EMBL/GenBank/DDBJ whole genome shotgun (WGS) entry which is preliminary data.</text>
</comment>
<accession>A0A6A4S575</accession>
<protein>
    <submittedName>
        <fullName evidence="1">Uncharacterized protein</fullName>
    </submittedName>
</protein>